<evidence type="ECO:0000256" key="2">
    <source>
        <dbReference type="RuleBase" id="RU362097"/>
    </source>
</evidence>
<dbReference type="InterPro" id="IPR003423">
    <property type="entry name" value="OMP_efflux"/>
</dbReference>
<keyword evidence="2" id="KW-0812">Transmembrane</keyword>
<dbReference type="Gene3D" id="2.20.200.10">
    <property type="entry name" value="Outer membrane efflux proteins (OEP)"/>
    <property type="match status" value="1"/>
</dbReference>
<comment type="subcellular location">
    <subcellularLocation>
        <location evidence="2">Cell membrane</location>
        <topology evidence="2">Lipid-anchor</topology>
    </subcellularLocation>
</comment>
<dbReference type="SUPFAM" id="SSF56954">
    <property type="entry name" value="Outer membrane efflux proteins (OEP)"/>
    <property type="match status" value="1"/>
</dbReference>
<dbReference type="PANTHER" id="PTHR30203">
    <property type="entry name" value="OUTER MEMBRANE CATION EFFLUX PROTEIN"/>
    <property type="match status" value="1"/>
</dbReference>
<reference evidence="4 5" key="1">
    <citation type="submission" date="2019-06" db="EMBL/GenBank/DDBJ databases">
        <title>Genomic Encyclopedia of Archaeal and Bacterial Type Strains, Phase II (KMG-II): from individual species to whole genera.</title>
        <authorList>
            <person name="Goeker M."/>
        </authorList>
    </citation>
    <scope>NUCLEOTIDE SEQUENCE [LARGE SCALE GENOMIC DNA]</scope>
    <source>
        <strain evidence="4 5">DSM 7270</strain>
    </source>
</reference>
<sequence>MTDNANHPGAVPTPSARRRSLLGPLAAALVLAGCMTQPVVPAQHAGVPVPEAFSAGGPQAAVPPALWTVASPAEAQPRGEWWLGFQDPALAELVQRAGSANTSIQQAAGRLAEARSLLRSADAARLVQVDASAGVTLQAGAATTGSATPATLGTAGLNVSYELDLFGKLSQTSDAARLDADARAALLQSTRLMVQADVAQTYLQLRAAQTELQLVNESLAAYQDTLRLTQRRQQAGDVAELDVARVQTEVAATESEALALQRQQALLANALAVLVGEVPGSFALPAAAGDAALPVIPPGVPGTVLARRPDVSAAQAAVMAAQARVGVAQTAWFPAITLTGNAGHASLELGDLFKWSARAWGVSALLSLPLWDGGQRDAQVQGANARLEQALASHREQVLTAFREVEDQLASLRWLAGQAEAQGRAVTAARRATQLSDTRYRNGLVSQLELLDARRSELRNRRQALQVRTAQYTATVGLIRALGGDWGDAAPRVAAAP</sequence>
<evidence type="ECO:0000256" key="3">
    <source>
        <dbReference type="SAM" id="Coils"/>
    </source>
</evidence>
<dbReference type="Pfam" id="PF02321">
    <property type="entry name" value="OEP"/>
    <property type="match status" value="2"/>
</dbReference>
<organism evidence="4 5">
    <name type="scientific">Acidovorax temperans</name>
    <dbReference type="NCBI Taxonomy" id="80878"/>
    <lineage>
        <taxon>Bacteria</taxon>
        <taxon>Pseudomonadati</taxon>
        <taxon>Pseudomonadota</taxon>
        <taxon>Betaproteobacteria</taxon>
        <taxon>Burkholderiales</taxon>
        <taxon>Comamonadaceae</taxon>
        <taxon>Acidovorax</taxon>
    </lineage>
</organism>
<dbReference type="EMBL" id="VFPV01000001">
    <property type="protein sequence ID" value="TQN07774.1"/>
    <property type="molecule type" value="Genomic_DNA"/>
</dbReference>
<evidence type="ECO:0000256" key="1">
    <source>
        <dbReference type="ARBA" id="ARBA00007613"/>
    </source>
</evidence>
<keyword evidence="2" id="KW-0564">Palmitate</keyword>
<dbReference type="Gene3D" id="1.20.1600.10">
    <property type="entry name" value="Outer membrane efflux proteins (OEP)"/>
    <property type="match status" value="1"/>
</dbReference>
<comment type="caution">
    <text evidence="4">The sequence shown here is derived from an EMBL/GenBank/DDBJ whole genome shotgun (WGS) entry which is preliminary data.</text>
</comment>
<evidence type="ECO:0000313" key="4">
    <source>
        <dbReference type="EMBL" id="TQN07774.1"/>
    </source>
</evidence>
<comment type="similarity">
    <text evidence="1 2">Belongs to the outer membrane factor (OMF) (TC 1.B.17) family.</text>
</comment>
<name>A0A543LKQ1_9BURK</name>
<dbReference type="AlphaFoldDB" id="A0A543LKQ1"/>
<dbReference type="GO" id="GO:0015562">
    <property type="term" value="F:efflux transmembrane transporter activity"/>
    <property type="evidence" value="ECO:0007669"/>
    <property type="project" value="InterPro"/>
</dbReference>
<keyword evidence="2" id="KW-0449">Lipoprotein</keyword>
<accession>A0A543LKQ1</accession>
<keyword evidence="2" id="KW-0472">Membrane</keyword>
<dbReference type="RefSeq" id="WP_142081647.1">
    <property type="nucleotide sequence ID" value="NZ_VFPV01000001.1"/>
</dbReference>
<dbReference type="NCBIfam" id="TIGR01845">
    <property type="entry name" value="outer_NodT"/>
    <property type="match status" value="1"/>
</dbReference>
<keyword evidence="2" id="KW-1134">Transmembrane beta strand</keyword>
<protein>
    <submittedName>
        <fullName evidence="4">Multidrug efflux system outer membrane protein</fullName>
    </submittedName>
</protein>
<dbReference type="PANTHER" id="PTHR30203:SF33">
    <property type="entry name" value="BLR4455 PROTEIN"/>
    <property type="match status" value="1"/>
</dbReference>
<feature type="coiled-coil region" evidence="3">
    <location>
        <begin position="205"/>
        <end position="263"/>
    </location>
</feature>
<keyword evidence="3" id="KW-0175">Coiled coil</keyword>
<proteinExistence type="inferred from homology"/>
<dbReference type="Proteomes" id="UP000316993">
    <property type="component" value="Unassembled WGS sequence"/>
</dbReference>
<evidence type="ECO:0000313" key="5">
    <source>
        <dbReference type="Proteomes" id="UP000316993"/>
    </source>
</evidence>
<dbReference type="InterPro" id="IPR010131">
    <property type="entry name" value="MdtP/NodT-like"/>
</dbReference>
<gene>
    <name evidence="4" type="ORF">BDD18_0922</name>
</gene>
<dbReference type="GO" id="GO:0005886">
    <property type="term" value="C:plasma membrane"/>
    <property type="evidence" value="ECO:0007669"/>
    <property type="project" value="UniProtKB-SubCell"/>
</dbReference>